<gene>
    <name evidence="2" type="ORF">CW740_06585</name>
</gene>
<keyword evidence="3" id="KW-1185">Reference proteome</keyword>
<dbReference type="KEGG" id="kpd:CW740_06585"/>
<accession>A0A2K9AMT2</accession>
<dbReference type="CDD" id="cd04301">
    <property type="entry name" value="NAT_SF"/>
    <property type="match status" value="1"/>
</dbReference>
<reference evidence="2 3" key="1">
    <citation type="submission" date="2017-12" db="EMBL/GenBank/DDBJ databases">
        <title>Kangiella profundi FT102 completed genome.</title>
        <authorList>
            <person name="Xu J."/>
            <person name="Wang J."/>
            <person name="Lu Y."/>
        </authorList>
    </citation>
    <scope>NUCLEOTIDE SEQUENCE [LARGE SCALE GENOMIC DNA]</scope>
    <source>
        <strain evidence="2 3">FT102</strain>
    </source>
</reference>
<dbReference type="Pfam" id="PF00583">
    <property type="entry name" value="Acetyltransf_1"/>
    <property type="match status" value="1"/>
</dbReference>
<dbReference type="Proteomes" id="UP000232693">
    <property type="component" value="Chromosome"/>
</dbReference>
<sequence length="146" mass="16462">MYAIKTVPLEVIIPLRHKVLRTGRPISECTYQEDAVEGCFHVACFDGDKVIGIASFYPEPHSYEASDNVWRLRGMATDPDYRKQGVGARLLEEGLRFCSQSGGEVIWCNARVEAIPFYSKLNFVIKGDEFQLPGIGPHYFMSKTLV</sequence>
<name>A0A2K9AMT2_9GAMM</name>
<dbReference type="RefSeq" id="WP_106646775.1">
    <property type="nucleotide sequence ID" value="NZ_BMGO01000001.1"/>
</dbReference>
<dbReference type="InterPro" id="IPR016181">
    <property type="entry name" value="Acyl_CoA_acyltransferase"/>
</dbReference>
<dbReference type="PROSITE" id="PS51186">
    <property type="entry name" value="GNAT"/>
    <property type="match status" value="1"/>
</dbReference>
<evidence type="ECO:0000313" key="2">
    <source>
        <dbReference type="EMBL" id="AUD78932.1"/>
    </source>
</evidence>
<dbReference type="EMBL" id="CP025120">
    <property type="protein sequence ID" value="AUD78932.1"/>
    <property type="molecule type" value="Genomic_DNA"/>
</dbReference>
<protein>
    <submittedName>
        <fullName evidence="2">GNAT family N-acetyltransferase</fullName>
    </submittedName>
</protein>
<proteinExistence type="predicted"/>
<dbReference type="PANTHER" id="PTHR13947">
    <property type="entry name" value="GNAT FAMILY N-ACETYLTRANSFERASE"/>
    <property type="match status" value="1"/>
</dbReference>
<dbReference type="SUPFAM" id="SSF55729">
    <property type="entry name" value="Acyl-CoA N-acyltransferases (Nat)"/>
    <property type="match status" value="1"/>
</dbReference>
<evidence type="ECO:0000313" key="3">
    <source>
        <dbReference type="Proteomes" id="UP000232693"/>
    </source>
</evidence>
<dbReference type="GO" id="GO:0008080">
    <property type="term" value="F:N-acetyltransferase activity"/>
    <property type="evidence" value="ECO:0007669"/>
    <property type="project" value="InterPro"/>
</dbReference>
<keyword evidence="1 2" id="KW-0808">Transferase</keyword>
<evidence type="ECO:0000256" key="1">
    <source>
        <dbReference type="ARBA" id="ARBA00022679"/>
    </source>
</evidence>
<organism evidence="2 3">
    <name type="scientific">Kangiella profundi</name>
    <dbReference type="NCBI Taxonomy" id="1561924"/>
    <lineage>
        <taxon>Bacteria</taxon>
        <taxon>Pseudomonadati</taxon>
        <taxon>Pseudomonadota</taxon>
        <taxon>Gammaproteobacteria</taxon>
        <taxon>Kangiellales</taxon>
        <taxon>Kangiellaceae</taxon>
        <taxon>Kangiella</taxon>
    </lineage>
</organism>
<dbReference type="PANTHER" id="PTHR13947:SF37">
    <property type="entry name" value="LD18367P"/>
    <property type="match status" value="1"/>
</dbReference>
<dbReference type="InterPro" id="IPR050769">
    <property type="entry name" value="NAT_camello-type"/>
</dbReference>
<dbReference type="AlphaFoldDB" id="A0A2K9AMT2"/>
<dbReference type="Gene3D" id="3.40.630.30">
    <property type="match status" value="1"/>
</dbReference>
<dbReference type="InterPro" id="IPR000182">
    <property type="entry name" value="GNAT_dom"/>
</dbReference>
<dbReference type="OrthoDB" id="1178186at2"/>